<feature type="transmembrane region" description="Helical" evidence="1">
    <location>
        <begin position="240"/>
        <end position="258"/>
    </location>
</feature>
<feature type="transmembrane region" description="Helical" evidence="1">
    <location>
        <begin position="41"/>
        <end position="66"/>
    </location>
</feature>
<evidence type="ECO:0000313" key="3">
    <source>
        <dbReference type="Proteomes" id="UP001302806"/>
    </source>
</evidence>
<evidence type="ECO:0000313" key="2">
    <source>
        <dbReference type="EMBL" id="WNH09110.1"/>
    </source>
</evidence>
<dbReference type="PANTHER" id="PTHR31061:SF24">
    <property type="entry name" value="LD22376P"/>
    <property type="match status" value="1"/>
</dbReference>
<evidence type="ECO:0000256" key="1">
    <source>
        <dbReference type="SAM" id="Phobius"/>
    </source>
</evidence>
<feature type="transmembrane region" description="Helical" evidence="1">
    <location>
        <begin position="150"/>
        <end position="169"/>
    </location>
</feature>
<feature type="transmembrane region" description="Helical" evidence="1">
    <location>
        <begin position="87"/>
        <end position="107"/>
    </location>
</feature>
<feature type="transmembrane region" description="Helical" evidence="1">
    <location>
        <begin position="208"/>
        <end position="228"/>
    </location>
</feature>
<keyword evidence="1" id="KW-0812">Transmembrane</keyword>
<dbReference type="PANTHER" id="PTHR31061">
    <property type="entry name" value="LD22376P"/>
    <property type="match status" value="1"/>
</dbReference>
<organism evidence="2 3">
    <name type="scientific">Thalassobellus suaedae</name>
    <dbReference type="NCBI Taxonomy" id="3074124"/>
    <lineage>
        <taxon>Bacteria</taxon>
        <taxon>Pseudomonadati</taxon>
        <taxon>Bacteroidota</taxon>
        <taxon>Flavobacteriia</taxon>
        <taxon>Flavobacteriales</taxon>
        <taxon>Flavobacteriaceae</taxon>
        <taxon>Thalassobellus</taxon>
    </lineage>
</organism>
<feature type="transmembrane region" description="Helical" evidence="1">
    <location>
        <begin position="309"/>
        <end position="329"/>
    </location>
</feature>
<keyword evidence="1" id="KW-1133">Transmembrane helix</keyword>
<feature type="transmembrane region" description="Helical" evidence="1">
    <location>
        <begin position="127"/>
        <end position="145"/>
    </location>
</feature>
<reference evidence="2 3" key="1">
    <citation type="submission" date="2023-09" db="EMBL/GenBank/DDBJ databases">
        <title>Thalassobella suaedae gen. nov., sp. nov., a marine bacterium of the family Flavobacteriaceae isolated from a halophyte Suaeda japonica.</title>
        <authorList>
            <person name="Lee S.Y."/>
            <person name="Hwang C.Y."/>
        </authorList>
    </citation>
    <scope>NUCLEOTIDE SEQUENCE [LARGE SCALE GENOMIC DNA]</scope>
    <source>
        <strain evidence="2 3">HL-DH14</strain>
    </source>
</reference>
<feature type="transmembrane region" description="Helical" evidence="1">
    <location>
        <begin position="270"/>
        <end position="289"/>
    </location>
</feature>
<dbReference type="EMBL" id="CP134537">
    <property type="protein sequence ID" value="WNH09110.1"/>
    <property type="molecule type" value="Genomic_DNA"/>
</dbReference>
<proteinExistence type="predicted"/>
<gene>
    <name evidence="2" type="ORF">RHP51_19170</name>
</gene>
<dbReference type="Proteomes" id="UP001302806">
    <property type="component" value="Chromosome"/>
</dbReference>
<dbReference type="RefSeq" id="WP_415865636.1">
    <property type="nucleotide sequence ID" value="NZ_CP134537.1"/>
</dbReference>
<feature type="transmembrane region" description="Helical" evidence="1">
    <location>
        <begin position="349"/>
        <end position="370"/>
    </location>
</feature>
<keyword evidence="1" id="KW-0472">Membrane</keyword>
<name>A0ABY9XTH4_9FLAO</name>
<sequence>MKEMISKASTRFLSLDVFRGLTICLMIVVNTPGTGANLYPYLVHANWFGFTLADLVFPSFLFAMGNAMSFSMKKLKSASPSFVWKKILKRTCIIFLIGYLMYWFPFFQHTNGIWELKPISETRIMGVLQRIALCYFFASIILYYLSQRVALILSGVILLAYWLVLYLFGDSDGVLDMATNAITKLDLNILGDGHIYKKDSIPFDPEGILSTLPSIVNVLAGYIAGVFVQQKGKTYEGISKLLIVGFLLVSLALWWDLVFPISKKLWTSSFTLYTIGLDLSIMAILIYGIEFKNIKLGVKFFDVFGKNPLFIYLFSELFYVVLCQINTSSSMNLFQWISENIFQKIFPGSFGALITAIVFMLLCWILGWWLDRKRIYIKI</sequence>
<protein>
    <submittedName>
        <fullName evidence="2">Heparan-alpha-glucosaminide N-acetyltransferase domain-containing protein</fullName>
    </submittedName>
</protein>
<accession>A0ABY9XTH4</accession>